<dbReference type="EMBL" id="CP133620">
    <property type="protein sequence ID" value="WMV46039.1"/>
    <property type="molecule type" value="Genomic_DNA"/>
</dbReference>
<evidence type="ECO:0000313" key="2">
    <source>
        <dbReference type="Proteomes" id="UP001234989"/>
    </source>
</evidence>
<accession>A0AAF0ZR61</accession>
<evidence type="ECO:0000313" key="1">
    <source>
        <dbReference type="EMBL" id="WMV46039.1"/>
    </source>
</evidence>
<proteinExistence type="predicted"/>
<sequence length="106" mass="11932">MQLPIRNATLSFPAKFWWSIVRHRLSPTHAKNVVTWDRAVILVALMAGEATVPIWHCDRLVNLTKLVDMGLIQDDTNPVAPRKSALVVVPPLSDDLPRDVEQTEVE</sequence>
<evidence type="ECO:0008006" key="3">
    <source>
        <dbReference type="Google" id="ProtNLM"/>
    </source>
</evidence>
<reference evidence="1" key="1">
    <citation type="submission" date="2023-08" db="EMBL/GenBank/DDBJ databases">
        <title>A de novo genome assembly of Solanum verrucosum Schlechtendal, a Mexican diploid species geographically isolated from the other diploid A-genome species in potato relatives.</title>
        <authorList>
            <person name="Hosaka K."/>
        </authorList>
    </citation>
    <scope>NUCLEOTIDE SEQUENCE</scope>
    <source>
        <tissue evidence="1">Young leaves</tissue>
    </source>
</reference>
<gene>
    <name evidence="1" type="ORF">MTR67_039424</name>
</gene>
<organism evidence="1 2">
    <name type="scientific">Solanum verrucosum</name>
    <dbReference type="NCBI Taxonomy" id="315347"/>
    <lineage>
        <taxon>Eukaryota</taxon>
        <taxon>Viridiplantae</taxon>
        <taxon>Streptophyta</taxon>
        <taxon>Embryophyta</taxon>
        <taxon>Tracheophyta</taxon>
        <taxon>Spermatophyta</taxon>
        <taxon>Magnoliopsida</taxon>
        <taxon>eudicotyledons</taxon>
        <taxon>Gunneridae</taxon>
        <taxon>Pentapetalae</taxon>
        <taxon>asterids</taxon>
        <taxon>lamiids</taxon>
        <taxon>Solanales</taxon>
        <taxon>Solanaceae</taxon>
        <taxon>Solanoideae</taxon>
        <taxon>Solaneae</taxon>
        <taxon>Solanum</taxon>
    </lineage>
</organism>
<dbReference type="Proteomes" id="UP001234989">
    <property type="component" value="Chromosome 9"/>
</dbReference>
<dbReference type="AlphaFoldDB" id="A0AAF0ZR61"/>
<name>A0AAF0ZR61_SOLVR</name>
<protein>
    <recommendedName>
        <fullName evidence="3">Integrase core domain containing protein</fullName>
    </recommendedName>
</protein>
<keyword evidence="2" id="KW-1185">Reference proteome</keyword>